<gene>
    <name evidence="38" type="ORF">RR46_10662</name>
</gene>
<dbReference type="FunFam" id="2.60.40.150:FF:000025">
    <property type="entry name" value="Extended synaptotagmin 2"/>
    <property type="match status" value="1"/>
</dbReference>
<dbReference type="STRING" id="66420.A0A194PJ99"/>
<evidence type="ECO:0000256" key="33">
    <source>
        <dbReference type="ARBA" id="ARBA00079255"/>
    </source>
</evidence>
<evidence type="ECO:0000256" key="24">
    <source>
        <dbReference type="ARBA" id="ARBA00023027"/>
    </source>
</evidence>
<evidence type="ECO:0000256" key="22">
    <source>
        <dbReference type="ARBA" id="ARBA00022989"/>
    </source>
</evidence>
<keyword evidence="9" id="KW-0813">Transport</keyword>
<dbReference type="NCBIfam" id="TIGR00561">
    <property type="entry name" value="pntA"/>
    <property type="match status" value="1"/>
</dbReference>
<keyword evidence="12 35" id="KW-0812">Transmembrane</keyword>
<dbReference type="InterPro" id="IPR036291">
    <property type="entry name" value="NAD(P)-bd_dom_sf"/>
</dbReference>
<dbReference type="CDD" id="cd04030">
    <property type="entry name" value="C2C_KIAA1228"/>
    <property type="match status" value="1"/>
</dbReference>
<feature type="domain" description="C2" evidence="36">
    <location>
        <begin position="1525"/>
        <end position="1646"/>
    </location>
</feature>
<dbReference type="Pfam" id="PF02233">
    <property type="entry name" value="PNTB"/>
    <property type="match status" value="1"/>
</dbReference>
<feature type="transmembrane region" description="Helical" evidence="35">
    <location>
        <begin position="667"/>
        <end position="687"/>
    </location>
</feature>
<dbReference type="GO" id="GO:0008750">
    <property type="term" value="F:proton-translocating NAD(P)+ transhydrogenase activity"/>
    <property type="evidence" value="ECO:0007669"/>
    <property type="project" value="UniProtKB-EC"/>
</dbReference>
<dbReference type="SUPFAM" id="SSF51735">
    <property type="entry name" value="NAD(P)-binding Rossmann-fold domains"/>
    <property type="match status" value="1"/>
</dbReference>
<dbReference type="GO" id="GO:0050661">
    <property type="term" value="F:NADP binding"/>
    <property type="evidence" value="ECO:0007669"/>
    <property type="project" value="TreeGrafter"/>
</dbReference>
<evidence type="ECO:0000256" key="35">
    <source>
        <dbReference type="SAM" id="Phobius"/>
    </source>
</evidence>
<dbReference type="EMBL" id="KQ459602">
    <property type="protein sequence ID" value="KPI93402.1"/>
    <property type="molecule type" value="Genomic_DNA"/>
</dbReference>
<dbReference type="CDD" id="cd04050">
    <property type="entry name" value="C2B_Synaptotagmin-like"/>
    <property type="match status" value="1"/>
</dbReference>
<dbReference type="GO" id="GO:0005743">
    <property type="term" value="C:mitochondrial inner membrane"/>
    <property type="evidence" value="ECO:0007669"/>
    <property type="project" value="UniProtKB-SubCell"/>
</dbReference>
<dbReference type="InterPro" id="IPR034300">
    <property type="entry name" value="PNTB-like"/>
</dbReference>
<evidence type="ECO:0000256" key="2">
    <source>
        <dbReference type="ARBA" id="ARBA00004292"/>
    </source>
</evidence>
<dbReference type="Pfam" id="PF00168">
    <property type="entry name" value="C2"/>
    <property type="match status" value="4"/>
</dbReference>
<evidence type="ECO:0000256" key="13">
    <source>
        <dbReference type="ARBA" id="ARBA00022723"/>
    </source>
</evidence>
<feature type="domain" description="SMP-LTD" evidence="37">
    <location>
        <begin position="1145"/>
        <end position="1324"/>
    </location>
</feature>
<dbReference type="InterPro" id="IPR026255">
    <property type="entry name" value="NADP_transhyd_a"/>
</dbReference>
<keyword evidence="25" id="KW-0445">Lipid transport</keyword>
<feature type="transmembrane region" description="Helical" evidence="35">
    <location>
        <begin position="707"/>
        <end position="725"/>
    </location>
</feature>
<dbReference type="SMART" id="SM00239">
    <property type="entry name" value="C2"/>
    <property type="match status" value="3"/>
</dbReference>
<dbReference type="CDD" id="cd05304">
    <property type="entry name" value="Rubrum_tdh"/>
    <property type="match status" value="1"/>
</dbReference>
<dbReference type="InterPro" id="IPR029035">
    <property type="entry name" value="DHS-like_NAD/FAD-binding_dom"/>
</dbReference>
<keyword evidence="13" id="KW-0479">Metal-binding</keyword>
<keyword evidence="39" id="KW-1185">Reference proteome</keyword>
<dbReference type="Pfam" id="PF12769">
    <property type="entry name" value="PNTB_4TM"/>
    <property type="match status" value="1"/>
</dbReference>
<comment type="similarity">
    <text evidence="6">Belongs to the extended synaptotagmin family.</text>
</comment>
<evidence type="ECO:0000259" key="37">
    <source>
        <dbReference type="PROSITE" id="PS51847"/>
    </source>
</evidence>
<feature type="transmembrane region" description="Helical" evidence="35">
    <location>
        <begin position="561"/>
        <end position="581"/>
    </location>
</feature>
<evidence type="ECO:0000256" key="7">
    <source>
        <dbReference type="ARBA" id="ARBA00011738"/>
    </source>
</evidence>
<feature type="transmembrane region" description="Helical" evidence="35">
    <location>
        <begin position="821"/>
        <end position="841"/>
    </location>
</feature>
<evidence type="ECO:0000256" key="11">
    <source>
        <dbReference type="ARBA" id="ARBA00022519"/>
    </source>
</evidence>
<evidence type="ECO:0000256" key="20">
    <source>
        <dbReference type="ARBA" id="ARBA00022946"/>
    </source>
</evidence>
<comment type="subunit">
    <text evidence="7">Homodimer.</text>
</comment>
<feature type="transmembrane region" description="Helical" evidence="35">
    <location>
        <begin position="612"/>
        <end position="631"/>
    </location>
</feature>
<comment type="function">
    <text evidence="30">The transhydrogenation between NADH and NADP is coupled to respiration and ATP hydrolysis and functions as a proton pump across the membrane. May play a role in reactive oxygen species (ROS) detoxification in the adrenal gland.</text>
</comment>
<sequence>MCGCVRVLSIRKPLPRSWHRRLFSSSSTPPPPQGVPYTKLTVGVPKEIWQDERRVAVVPAVVSKLVKKGFNVNIEENAGLLANFPNKAYEEAGAKITSLKDTYQSNIILKVRPFIENEVPNVNDESSVISFLYPAQNQELIKQLAAKKVNAFAMDCIPRISRAQAFDALSSMANVAGYRAVIEAAAHFPRFFSGQMTAAGRVPPCRVLVVGGGVAGLAAAAQARCMGAAVRAFDTRPAVREQIESLGAQFITMDMTEEGAGEGGYAKEMSDAFLQAERALLGKEARTSDVVISTALIPGKPAPLLILEDAVRDMAPGSVIVDLAAEMGGNIETTKKGEIAKVHGVTHIGLTDLPSRRPAHASTLYANNISGFLFSVGNNDHFYIDLEDEVTRGAIVLKAGELLWPAPPPRSMATPTTATKQTAAAKVEPPNPFNETLKDTFLYSTGLASLIGLGIASPNPAFTTMTTTLALAGVVGYHTVWGVVPALHSPLMSVTNAVSGITAVGGLLLMGGGYVPETPVQWLASTAALISFINVFGGFLVTQRMLDMFKRPGDPPEYGYLYGIPAAALLGGYITTAMQGYPEVHQMAYLASSLCCVGALAGLSSQATARKGNYLGMIGVAGGIAATLGAMTPNAEVLAQMIGVAGIGGLLGSVIAKKIEITDLPQLVAGFHSLVGMAAVLTCVATYMHDFPAMALDPTAATLKTSLFLGTYIGGITFTGSLVAYGKLQGSLSSAPLLLPGRHAINAGLLAGSLGCGGALIALPDAPGLPLLSAAAVLSGIQGLTLTAAIGGADMPVVITVLNSYSGWALCAEGFMLNNSLMTIVGALIGSSGAILSYIMCKAMNRSLPNVILGGYGVTTGGSARPAGATHTELNIDSVADLIHRASSIIITPGYGLCVAKAQYPIAELVEMLKEAGKKVRFAIHPVAGRMPGQLNVLLAEAGVPYDDVFEMEEINDEFPDTDLVLVIGANDTVNSAAEDDPESPIAGMPVLKVWKANQVVVMKRSMGVGYAAVDNPIFYNPNTAMLLGDAKKTCDALLERANNNMAVTSKFALPVSSEDNMDVLGMIYRFFKKVSIVGAVYLVGYMQWSVAWLIGPVVLSVIRDQWRRENEYRRNLAKAAASSSEKDVVLARLDDLPAWVFFPDIERAEWLNRILLQVWPNVNHYARTILKESIEPAVAESLANYKLNGFRFERMILGTIAPRVGGVKVYDKNLSRNEIIMDIDLFYAGDCDISFVLQRIRGGIKDLQIHGMVRVVMKPLITKMPLVGGLQVFFLNNPSIDFNLVGAADILDMPGFSDILRRCIVEQVSRIMVLPNKLPIKLSDEIPTVDLRMPEPEGVLRIHLVQAQNLMKKDVSMLGKGKSDPYAIITVGAQQWKTKHIDNDVNPHWDFWCEARIMQSLGQALEIEVFDKDEGNDDDKLGSSRKSQVLQCELWDWDPGMGIQNDDYLGRSSMLQSSATSVTVRLFDWDRAGRDERLGRCSLDISQVVRAGRLDTWQTLQQAKHGKVHLRLSWHRLSTDLIDLSHAITETQLVKTGELSSAVLSVYIDSCKKLPNARTVSRPDPYLTVTVGKKTENTAVQMRTDDPVYEIGYSFLVQNPEIDLLEIKALDQKTGSILGQLTYSIRALLKEKDLCMLTQPITLQKSGPESKIILALQLKILKEAIKEEDVDTESVSDVPVVPEPVAVSSPLPPAPQPASSAPPSAQPATPPPTPAVMDSTDAAQPPLTLNAELKKLEDNLQDNASDKSIPVEHIERAVDVPQEETPSGRDSPKLVHRTSSITTSAGEAGLGRILLSLRYSMQHQTLYVVVHKIMNIPLKDPTNVPDPYVKLYLLPGRSKDSKRKTAVLKDNCMPEYDEQFEWVISHAELHSRQIEVTVATHKGFLGGSPIIGQVHSNILIP</sequence>
<keyword evidence="27" id="KW-0496">Mitochondrion</keyword>
<keyword evidence="15" id="KW-0547">Nucleotide-binding</keyword>
<dbReference type="InterPro" id="IPR007886">
    <property type="entry name" value="AlaDH/PNT_N"/>
</dbReference>
<keyword evidence="21" id="KW-1278">Translocase</keyword>
<evidence type="ECO:0000256" key="34">
    <source>
        <dbReference type="SAM" id="MobiDB-lite"/>
    </source>
</evidence>
<evidence type="ECO:0000256" key="25">
    <source>
        <dbReference type="ARBA" id="ARBA00023055"/>
    </source>
</evidence>
<dbReference type="GO" id="GO:0061817">
    <property type="term" value="P:endoplasmic reticulum-plasma membrane tethering"/>
    <property type="evidence" value="ECO:0007669"/>
    <property type="project" value="InterPro"/>
</dbReference>
<evidence type="ECO:0000256" key="27">
    <source>
        <dbReference type="ARBA" id="ARBA00023128"/>
    </source>
</evidence>
<dbReference type="InterPro" id="IPR031468">
    <property type="entry name" value="SMP_LBD"/>
</dbReference>
<dbReference type="InterPro" id="IPR024605">
    <property type="entry name" value="NADP_transhyd_a_C"/>
</dbReference>
<evidence type="ECO:0000313" key="38">
    <source>
        <dbReference type="EMBL" id="KPI93402.1"/>
    </source>
</evidence>
<evidence type="ECO:0000256" key="18">
    <source>
        <dbReference type="ARBA" id="ARBA00022837"/>
    </source>
</evidence>
<comment type="subcellular location">
    <subcellularLocation>
        <location evidence="3">Cell inner membrane</location>
        <topology evidence="3">Multi-pass membrane protein</topology>
    </subcellularLocation>
    <subcellularLocation>
        <location evidence="1">Cell membrane</location>
        <topology evidence="1">Peripheral membrane protein</topology>
    </subcellularLocation>
    <subcellularLocation>
        <location evidence="4">Endoplasmic reticulum membrane</location>
        <topology evidence="4">Multi-pass membrane protein</topology>
    </subcellularLocation>
    <subcellularLocation>
        <location evidence="2">Mitochondrion inner membrane</location>
        <topology evidence="2">Multi-pass membrane protein</topology>
        <orientation evidence="2">Matrix side</orientation>
    </subcellularLocation>
</comment>
<dbReference type="FunFam" id="3.40.50.1220:FF:000002">
    <property type="entry name" value="NAD(P) transhydrogenase subunit beta"/>
    <property type="match status" value="1"/>
</dbReference>
<dbReference type="PANTHER" id="PTHR10160:SF19">
    <property type="entry name" value="PROTON-TRANSLOCATING NAD(P)(+) TRANSHYDROGENASE"/>
    <property type="match status" value="1"/>
</dbReference>
<feature type="transmembrane region" description="Helical" evidence="35">
    <location>
        <begin position="587"/>
        <end position="605"/>
    </location>
</feature>
<comment type="catalytic activity">
    <reaction evidence="29">
        <text>NAD(+) + NADPH + H(+)(in) = NADH + NADP(+) + H(+)(out)</text>
        <dbReference type="Rhea" id="RHEA:47992"/>
        <dbReference type="ChEBI" id="CHEBI:15378"/>
        <dbReference type="ChEBI" id="CHEBI:57540"/>
        <dbReference type="ChEBI" id="CHEBI:57783"/>
        <dbReference type="ChEBI" id="CHEBI:57945"/>
        <dbReference type="ChEBI" id="CHEBI:58349"/>
        <dbReference type="EC" id="7.1.1.1"/>
    </reaction>
</comment>
<protein>
    <recommendedName>
        <fullName evidence="32">NAD(P) transhydrogenase, mitochondrial</fullName>
        <ecNumber evidence="8">7.1.1.1</ecNumber>
    </recommendedName>
    <alternativeName>
        <fullName evidence="33">Nicotinamide nucleotide transhydrogenase</fullName>
    </alternativeName>
</protein>
<dbReference type="Pfam" id="PF01262">
    <property type="entry name" value="AlaDh_PNT_C"/>
    <property type="match status" value="1"/>
</dbReference>
<feature type="transmembrane region" description="Helical" evidence="35">
    <location>
        <begin position="637"/>
        <end position="655"/>
    </location>
</feature>
<feature type="compositionally biased region" description="Pro residues" evidence="34">
    <location>
        <begin position="1705"/>
        <end position="1715"/>
    </location>
</feature>
<organism evidence="38 39">
    <name type="scientific">Papilio xuthus</name>
    <name type="common">Asian swallowtail butterfly</name>
    <dbReference type="NCBI Taxonomy" id="66420"/>
    <lineage>
        <taxon>Eukaryota</taxon>
        <taxon>Metazoa</taxon>
        <taxon>Ecdysozoa</taxon>
        <taxon>Arthropoda</taxon>
        <taxon>Hexapoda</taxon>
        <taxon>Insecta</taxon>
        <taxon>Pterygota</taxon>
        <taxon>Neoptera</taxon>
        <taxon>Endopterygota</taxon>
        <taxon>Lepidoptera</taxon>
        <taxon>Glossata</taxon>
        <taxon>Ditrysia</taxon>
        <taxon>Papilionoidea</taxon>
        <taxon>Papilionidae</taxon>
        <taxon>Papilioninae</taxon>
        <taxon>Papilio</taxon>
    </lineage>
</organism>
<dbReference type="PROSITE" id="PS50004">
    <property type="entry name" value="C2"/>
    <property type="match status" value="3"/>
</dbReference>
<keyword evidence="11" id="KW-0997">Cell inner membrane</keyword>
<dbReference type="GO" id="GO:0008289">
    <property type="term" value="F:lipid binding"/>
    <property type="evidence" value="ECO:0007669"/>
    <property type="project" value="UniProtKB-KW"/>
</dbReference>
<dbReference type="Gene3D" id="3.40.50.720">
    <property type="entry name" value="NAD(P)-binding Rossmann-like Domain"/>
    <property type="match status" value="2"/>
</dbReference>
<name>A0A194PJ99_PAPXU</name>
<keyword evidence="17" id="KW-0256">Endoplasmic reticulum</keyword>
<dbReference type="NCBIfam" id="NF006942">
    <property type="entry name" value="PRK09424.1"/>
    <property type="match status" value="1"/>
</dbReference>
<evidence type="ECO:0000256" key="23">
    <source>
        <dbReference type="ARBA" id="ARBA00022990"/>
    </source>
</evidence>
<dbReference type="InterPro" id="IPR037752">
    <property type="entry name" value="C2C_KIAA1228"/>
</dbReference>
<evidence type="ECO:0000256" key="3">
    <source>
        <dbReference type="ARBA" id="ARBA00004429"/>
    </source>
</evidence>
<dbReference type="GO" id="GO:0006869">
    <property type="term" value="P:lipid transport"/>
    <property type="evidence" value="ECO:0007669"/>
    <property type="project" value="UniProtKB-KW"/>
</dbReference>
<evidence type="ECO:0000256" key="9">
    <source>
        <dbReference type="ARBA" id="ARBA00022448"/>
    </source>
</evidence>
<reference evidence="38 39" key="1">
    <citation type="journal article" date="2015" name="Nat. Commun.">
        <title>Outbred genome sequencing and CRISPR/Cas9 gene editing in butterflies.</title>
        <authorList>
            <person name="Li X."/>
            <person name="Fan D."/>
            <person name="Zhang W."/>
            <person name="Liu G."/>
            <person name="Zhang L."/>
            <person name="Zhao L."/>
            <person name="Fang X."/>
            <person name="Chen L."/>
            <person name="Dong Y."/>
            <person name="Chen Y."/>
            <person name="Ding Y."/>
            <person name="Zhao R."/>
            <person name="Feng M."/>
            <person name="Zhu Y."/>
            <person name="Feng Y."/>
            <person name="Jiang X."/>
            <person name="Zhu D."/>
            <person name="Xiang H."/>
            <person name="Feng X."/>
            <person name="Li S."/>
            <person name="Wang J."/>
            <person name="Zhang G."/>
            <person name="Kronforst M.R."/>
            <person name="Wang W."/>
        </authorList>
    </citation>
    <scope>NUCLEOTIDE SEQUENCE [LARGE SCALE GENOMIC DNA]</scope>
    <source>
        <strain evidence="38">Ya'a_city_454_Px</strain>
        <tissue evidence="38">Whole body</tissue>
    </source>
</reference>
<keyword evidence="22 35" id="KW-1133">Transmembrane helix</keyword>
<dbReference type="InterPro" id="IPR037749">
    <property type="entry name" value="Ext_Synaptotagmin_C2B"/>
</dbReference>
<dbReference type="FunFam" id="3.40.50.720:FF:000063">
    <property type="entry name" value="NAD(P) transhydrogenase subunit alpha"/>
    <property type="match status" value="1"/>
</dbReference>
<dbReference type="GO" id="GO:0005789">
    <property type="term" value="C:endoplasmic reticulum membrane"/>
    <property type="evidence" value="ECO:0007669"/>
    <property type="project" value="UniProtKB-SubCell"/>
</dbReference>
<feature type="domain" description="C2" evidence="36">
    <location>
        <begin position="1790"/>
        <end position="1902"/>
    </location>
</feature>
<keyword evidence="20" id="KW-0809">Transit peptide</keyword>
<dbReference type="FunFam" id="3.40.50.720:FF:000028">
    <property type="entry name" value="NAD(P) transhydrogenase subunit alpha"/>
    <property type="match status" value="1"/>
</dbReference>
<dbReference type="SUPFAM" id="SSF49562">
    <property type="entry name" value="C2 domain (Calcium/lipid-binding domain, CaLB)"/>
    <property type="match status" value="4"/>
</dbReference>
<feature type="transmembrane region" description="Helical" evidence="35">
    <location>
        <begin position="494"/>
        <end position="514"/>
    </location>
</feature>
<dbReference type="InterPro" id="IPR000008">
    <property type="entry name" value="C2_dom"/>
</dbReference>
<evidence type="ECO:0000256" key="16">
    <source>
        <dbReference type="ARBA" id="ARBA00022792"/>
    </source>
</evidence>
<keyword evidence="28 35" id="KW-0472">Membrane</keyword>
<dbReference type="Pfam" id="PF05222">
    <property type="entry name" value="AlaDh_PNT_N"/>
    <property type="match status" value="1"/>
</dbReference>
<dbReference type="Gene3D" id="3.40.50.1220">
    <property type="entry name" value="TPP-binding domain"/>
    <property type="match status" value="1"/>
</dbReference>
<keyword evidence="16" id="KW-0999">Mitochondrion inner membrane</keyword>
<dbReference type="SUPFAM" id="SSF52467">
    <property type="entry name" value="DHS-like NAD/FAD-binding domain"/>
    <property type="match status" value="1"/>
</dbReference>
<dbReference type="CDD" id="cd21670">
    <property type="entry name" value="SMP_ESyt"/>
    <property type="match status" value="1"/>
</dbReference>
<feature type="region of interest" description="Disordered" evidence="34">
    <location>
        <begin position="1687"/>
        <end position="1723"/>
    </location>
</feature>
<dbReference type="PANTHER" id="PTHR10160">
    <property type="entry name" value="NAD(P) TRANSHYDROGENASE"/>
    <property type="match status" value="1"/>
</dbReference>
<keyword evidence="14" id="KW-0677">Repeat</keyword>
<dbReference type="Pfam" id="PF17047">
    <property type="entry name" value="SMP_LBD"/>
    <property type="match status" value="1"/>
</dbReference>
<feature type="transmembrane region" description="Helical" evidence="35">
    <location>
        <begin position="520"/>
        <end position="541"/>
    </location>
</feature>
<evidence type="ECO:0000256" key="10">
    <source>
        <dbReference type="ARBA" id="ARBA00022475"/>
    </source>
</evidence>
<evidence type="ECO:0000256" key="14">
    <source>
        <dbReference type="ARBA" id="ARBA00022737"/>
    </source>
</evidence>
<dbReference type="Gene3D" id="2.60.40.150">
    <property type="entry name" value="C2 domain"/>
    <property type="match status" value="4"/>
</dbReference>
<evidence type="ECO:0000256" key="29">
    <source>
        <dbReference type="ARBA" id="ARBA00048202"/>
    </source>
</evidence>
<keyword evidence="23" id="KW-0007">Acetylation</keyword>
<feature type="transmembrane region" description="Helical" evidence="35">
    <location>
        <begin position="745"/>
        <end position="763"/>
    </location>
</feature>
<dbReference type="EC" id="7.1.1.1" evidence="8"/>
<dbReference type="InterPro" id="IPR007698">
    <property type="entry name" value="AlaDH/PNT_NAD(H)-bd"/>
</dbReference>
<proteinExistence type="inferred from homology"/>
<dbReference type="GO" id="GO:0046872">
    <property type="term" value="F:metal ion binding"/>
    <property type="evidence" value="ECO:0007669"/>
    <property type="project" value="UniProtKB-KW"/>
</dbReference>
<evidence type="ECO:0000256" key="19">
    <source>
        <dbReference type="ARBA" id="ARBA00022857"/>
    </source>
</evidence>
<evidence type="ECO:0000256" key="21">
    <source>
        <dbReference type="ARBA" id="ARBA00022967"/>
    </source>
</evidence>
<evidence type="ECO:0000256" key="32">
    <source>
        <dbReference type="ARBA" id="ARBA00074145"/>
    </source>
</evidence>
<evidence type="ECO:0000256" key="26">
    <source>
        <dbReference type="ARBA" id="ARBA00023121"/>
    </source>
</evidence>
<evidence type="ECO:0000256" key="8">
    <source>
        <dbReference type="ARBA" id="ARBA00012943"/>
    </source>
</evidence>
<evidence type="ECO:0000256" key="17">
    <source>
        <dbReference type="ARBA" id="ARBA00022824"/>
    </source>
</evidence>
<evidence type="ECO:0000256" key="12">
    <source>
        <dbReference type="ARBA" id="ARBA00022692"/>
    </source>
</evidence>
<feature type="transmembrane region" description="Helical" evidence="35">
    <location>
        <begin position="469"/>
        <end position="487"/>
    </location>
</feature>
<keyword evidence="19" id="KW-0521">NADP</keyword>
<evidence type="ECO:0000256" key="1">
    <source>
        <dbReference type="ARBA" id="ARBA00004202"/>
    </source>
</evidence>
<evidence type="ECO:0000256" key="5">
    <source>
        <dbReference type="ARBA" id="ARBA00005624"/>
    </source>
</evidence>
<evidence type="ECO:0000313" key="39">
    <source>
        <dbReference type="Proteomes" id="UP000053268"/>
    </source>
</evidence>
<feature type="compositionally biased region" description="Basic and acidic residues" evidence="34">
    <location>
        <begin position="1750"/>
        <end position="1759"/>
    </location>
</feature>
<dbReference type="Proteomes" id="UP000053268">
    <property type="component" value="Unassembled WGS sequence"/>
</dbReference>
<dbReference type="PROSITE" id="PS51847">
    <property type="entry name" value="SMP"/>
    <property type="match status" value="1"/>
</dbReference>
<evidence type="ECO:0000259" key="36">
    <source>
        <dbReference type="PROSITE" id="PS50004"/>
    </source>
</evidence>
<comment type="similarity">
    <text evidence="5">In the N-terminal section; belongs to the AlaDH/PNT family.</text>
</comment>
<evidence type="ECO:0000256" key="28">
    <source>
        <dbReference type="ARBA" id="ARBA00023136"/>
    </source>
</evidence>
<keyword evidence="24" id="KW-0520">NAD</keyword>
<keyword evidence="18" id="KW-0106">Calcium</keyword>
<feature type="domain" description="C2" evidence="36">
    <location>
        <begin position="1322"/>
        <end position="1445"/>
    </location>
</feature>
<dbReference type="SUPFAM" id="SSF52283">
    <property type="entry name" value="Formate/glycerate dehydrogenase catalytic domain-like"/>
    <property type="match status" value="1"/>
</dbReference>
<keyword evidence="10" id="KW-1003">Cell membrane</keyword>
<dbReference type="SMART" id="SM01003">
    <property type="entry name" value="AlaDh_PNT_N"/>
    <property type="match status" value="1"/>
</dbReference>
<dbReference type="InterPro" id="IPR035892">
    <property type="entry name" value="C2_domain_sf"/>
</dbReference>
<accession>A0A194PJ99</accession>
<evidence type="ECO:0000256" key="31">
    <source>
        <dbReference type="ARBA" id="ARBA00061558"/>
    </source>
</evidence>
<evidence type="ECO:0000256" key="15">
    <source>
        <dbReference type="ARBA" id="ARBA00022741"/>
    </source>
</evidence>
<evidence type="ECO:0000256" key="4">
    <source>
        <dbReference type="ARBA" id="ARBA00004477"/>
    </source>
</evidence>
<dbReference type="InterPro" id="IPR039010">
    <property type="entry name" value="Synaptotagmin_SMP"/>
</dbReference>
<feature type="region of interest" description="Disordered" evidence="34">
    <location>
        <begin position="1743"/>
        <end position="1776"/>
    </location>
</feature>
<dbReference type="GO" id="GO:0006740">
    <property type="term" value="P:NADPH regeneration"/>
    <property type="evidence" value="ECO:0007669"/>
    <property type="project" value="TreeGrafter"/>
</dbReference>
<evidence type="ECO:0000256" key="6">
    <source>
        <dbReference type="ARBA" id="ARBA00005867"/>
    </source>
</evidence>
<keyword evidence="26" id="KW-0446">Lipid-binding</keyword>
<dbReference type="GO" id="GO:0005886">
    <property type="term" value="C:plasma membrane"/>
    <property type="evidence" value="ECO:0007669"/>
    <property type="project" value="UniProtKB-SubCell"/>
</dbReference>
<dbReference type="SMART" id="SM01002">
    <property type="entry name" value="AlaDh_PNT_C"/>
    <property type="match status" value="1"/>
</dbReference>
<comment type="similarity">
    <text evidence="31">In the C-terminal section; belongs to the PNT beta subunit family.</text>
</comment>
<evidence type="ECO:0000256" key="30">
    <source>
        <dbReference type="ARBA" id="ARBA00054910"/>
    </source>
</evidence>